<dbReference type="Pfam" id="PF01094">
    <property type="entry name" value="ANF_receptor"/>
    <property type="match status" value="1"/>
</dbReference>
<dbReference type="SUPFAM" id="SSF53850">
    <property type="entry name" value="Periplasmic binding protein-like II"/>
    <property type="match status" value="1"/>
</dbReference>
<evidence type="ECO:0000256" key="13">
    <source>
        <dbReference type="PIRNR" id="PIRNR037090"/>
    </source>
</evidence>
<comment type="similarity">
    <text evidence="2 13">Belongs to the glutamate-gated ion channel (TC 1.A.10.1) family.</text>
</comment>
<comment type="subcellular location">
    <subcellularLocation>
        <location evidence="1">Membrane</location>
        <topology evidence="1">Multi-pass membrane protein</topology>
    </subcellularLocation>
</comment>
<evidence type="ECO:0000256" key="5">
    <source>
        <dbReference type="ARBA" id="ARBA00022729"/>
    </source>
</evidence>
<dbReference type="InterPro" id="IPR044440">
    <property type="entry name" value="GABAb_receptor_plant_PBP1"/>
</dbReference>
<dbReference type="PANTHER" id="PTHR34836:SF7">
    <property type="entry name" value="RECEPTOR LIGAND BINDING REGION DOMAIN-CONTAINING PROTEIN"/>
    <property type="match status" value="1"/>
</dbReference>
<evidence type="ECO:0000256" key="8">
    <source>
        <dbReference type="ARBA" id="ARBA00023136"/>
    </source>
</evidence>
<keyword evidence="4 16" id="KW-0812">Transmembrane</keyword>
<dbReference type="GO" id="GO:0016020">
    <property type="term" value="C:membrane"/>
    <property type="evidence" value="ECO:0007669"/>
    <property type="project" value="UniProtKB-SubCell"/>
</dbReference>
<evidence type="ECO:0000256" key="4">
    <source>
        <dbReference type="ARBA" id="ARBA00022692"/>
    </source>
</evidence>
<keyword evidence="9 13" id="KW-0675">Receptor</keyword>
<sequence>MKNEEVHAIIGPQKSSQAKFVIELGGQAQVPIVSFSATSPTLSATQSKYFVRTAQDDSSQVKAIAAIVQAFGWREIVPIYEDSEYGNGLVPYLLDAFQEIDTRVPYGSSIPLYFNDTEIMRELNKLKAMQKSIFLVHMSSSLGSRLFVLAKDAGMMSEGYAWLVTAGLSSLLDPVGSEVKDSMQGVLGVRPHIPVSKKLENFKSRWRNNFTTSKTQSKISELNLFGLWAYDTVWAMAMAVEKARIVHSRYLKPNTTESTVDIASLGTSEMGPKLLSSILSTRSQGLSGDFHLTDGEMIPSAFEILNVIGRAERVIGYWTLERGLMRNFHTNGKIAYSTSKNKLKEPIWPGDTTQQPKKLRIGIPLRSGFSEFIKVEWHPESDKPTVSGFSRDVFLAVVDALPFPLPYEFIPFVNNSKQSAGTYNELLYQIKLKSYTANLASMLTVRLLQPTFDDVREIREKGYFVGHQRNSFVKDFLMKQLNFSDTKLREYTTPEEYHEALSNGTHNGGVAVIFAEIPYVKLFLAKYCSKYQTVGPTYKTDGFGFAFPLGSPLVPYISRAVLNVTQDKDKMEAIERRNFGGETTCLDQASKNPSVGLRLSNFGGLFIITGVASMSALLIYIMKFLYCHWPDSNTTDQDRSFYLRILELAKRFGMEDPSVHHLNKTESSVLAEPSLDIAGASPNRDDTHNHSRTSSEASGDIIEGQDHDNLTPGRNAANSEAPSITTIFLFNFIVWTIICAAVALFCEAQSGCPAVKAGSVLILQN</sequence>
<dbReference type="InterPro" id="IPR028082">
    <property type="entry name" value="Peripla_BP_I"/>
</dbReference>
<evidence type="ECO:0000256" key="15">
    <source>
        <dbReference type="SAM" id="MobiDB-lite"/>
    </source>
</evidence>
<dbReference type="FunFam" id="3.40.50.2300:FF:000081">
    <property type="entry name" value="Glutamate receptor"/>
    <property type="match status" value="1"/>
</dbReference>
<dbReference type="Gene3D" id="3.40.50.2300">
    <property type="match status" value="2"/>
</dbReference>
<comment type="caution">
    <text evidence="18">The sequence shown here is derived from an EMBL/GenBank/DDBJ whole genome shotgun (WGS) entry which is preliminary data.</text>
</comment>
<dbReference type="InterPro" id="IPR001320">
    <property type="entry name" value="Iontro_rcpt_C"/>
</dbReference>
<gene>
    <name evidence="18" type="ORF">DCAF_LOCUS17879</name>
</gene>
<dbReference type="FunFam" id="3.40.190.10:FF:000217">
    <property type="entry name" value="Glutamate receptor"/>
    <property type="match status" value="1"/>
</dbReference>
<dbReference type="InterPro" id="IPR015683">
    <property type="entry name" value="Ionotropic_Glu_rcpt"/>
</dbReference>
<evidence type="ECO:0000256" key="10">
    <source>
        <dbReference type="ARBA" id="ARBA00023180"/>
    </source>
</evidence>
<keyword evidence="10" id="KW-0325">Glycoprotein</keyword>
<keyword evidence="14" id="KW-1015">Disulfide bond</keyword>
<evidence type="ECO:0000256" key="16">
    <source>
        <dbReference type="SAM" id="Phobius"/>
    </source>
</evidence>
<dbReference type="AlphaFoldDB" id="A0AAV1S4B5"/>
<dbReference type="GO" id="GO:0004930">
    <property type="term" value="F:G protein-coupled receptor activity"/>
    <property type="evidence" value="ECO:0007669"/>
    <property type="project" value="InterPro"/>
</dbReference>
<feature type="region of interest" description="Disordered" evidence="15">
    <location>
        <begin position="679"/>
        <end position="715"/>
    </location>
</feature>
<dbReference type="Proteomes" id="UP001314170">
    <property type="component" value="Unassembled WGS sequence"/>
</dbReference>
<dbReference type="EMBL" id="CAWUPB010001164">
    <property type="protein sequence ID" value="CAK7344632.1"/>
    <property type="molecule type" value="Genomic_DNA"/>
</dbReference>
<proteinExistence type="inferred from homology"/>
<dbReference type="GO" id="GO:0015276">
    <property type="term" value="F:ligand-gated monoatomic ion channel activity"/>
    <property type="evidence" value="ECO:0007669"/>
    <property type="project" value="InterPro"/>
</dbReference>
<dbReference type="SMART" id="SM00079">
    <property type="entry name" value="PBPe"/>
    <property type="match status" value="1"/>
</dbReference>
<keyword evidence="19" id="KW-1185">Reference proteome</keyword>
<keyword evidence="8 13" id="KW-0472">Membrane</keyword>
<keyword evidence="12 13" id="KW-0407">Ion channel</keyword>
<accession>A0AAV1S4B5</accession>
<feature type="disulfide bond" evidence="14">
    <location>
        <begin position="528"/>
        <end position="585"/>
    </location>
</feature>
<dbReference type="SUPFAM" id="SSF53822">
    <property type="entry name" value="Periplasmic binding protein-like I"/>
    <property type="match status" value="1"/>
</dbReference>
<feature type="transmembrane region" description="Helical" evidence="16">
    <location>
        <begin position="724"/>
        <end position="745"/>
    </location>
</feature>
<organism evidence="18 19">
    <name type="scientific">Dovyalis caffra</name>
    <dbReference type="NCBI Taxonomy" id="77055"/>
    <lineage>
        <taxon>Eukaryota</taxon>
        <taxon>Viridiplantae</taxon>
        <taxon>Streptophyta</taxon>
        <taxon>Embryophyta</taxon>
        <taxon>Tracheophyta</taxon>
        <taxon>Spermatophyta</taxon>
        <taxon>Magnoliopsida</taxon>
        <taxon>eudicotyledons</taxon>
        <taxon>Gunneridae</taxon>
        <taxon>Pentapetalae</taxon>
        <taxon>rosids</taxon>
        <taxon>fabids</taxon>
        <taxon>Malpighiales</taxon>
        <taxon>Salicaceae</taxon>
        <taxon>Flacourtieae</taxon>
        <taxon>Dovyalis</taxon>
    </lineage>
</organism>
<feature type="transmembrane region" description="Helical" evidence="16">
    <location>
        <begin position="602"/>
        <end position="622"/>
    </location>
</feature>
<comment type="function">
    <text evidence="13">Glutamate-gated receptor that probably acts as non-selective cation channel.</text>
</comment>
<keyword evidence="6 16" id="KW-1133">Transmembrane helix</keyword>
<evidence type="ECO:0000256" key="7">
    <source>
        <dbReference type="ARBA" id="ARBA00023065"/>
    </source>
</evidence>
<dbReference type="InterPro" id="IPR017103">
    <property type="entry name" value="Iontropic_Glu_rcpt_pln"/>
</dbReference>
<evidence type="ECO:0000256" key="2">
    <source>
        <dbReference type="ARBA" id="ARBA00008685"/>
    </source>
</evidence>
<dbReference type="PRINTS" id="PR00248">
    <property type="entry name" value="GPCRMGR"/>
</dbReference>
<dbReference type="InterPro" id="IPR000337">
    <property type="entry name" value="GPCR_3"/>
</dbReference>
<evidence type="ECO:0000256" key="12">
    <source>
        <dbReference type="ARBA" id="ARBA00023303"/>
    </source>
</evidence>
<dbReference type="InterPro" id="IPR001828">
    <property type="entry name" value="ANF_lig-bd_rcpt"/>
</dbReference>
<keyword evidence="3 13" id="KW-0813">Transport</keyword>
<evidence type="ECO:0000259" key="17">
    <source>
        <dbReference type="SMART" id="SM00079"/>
    </source>
</evidence>
<keyword evidence="7 13" id="KW-0406">Ion transport</keyword>
<evidence type="ECO:0000256" key="14">
    <source>
        <dbReference type="PIRSR" id="PIRSR037090-50"/>
    </source>
</evidence>
<feature type="domain" description="Ionotropic glutamate receptor C-terminal" evidence="17">
    <location>
        <begin position="358"/>
        <end position="581"/>
    </location>
</feature>
<protein>
    <recommendedName>
        <fullName evidence="13">Glutamate receptor</fullName>
    </recommendedName>
</protein>
<evidence type="ECO:0000313" key="18">
    <source>
        <dbReference type="EMBL" id="CAK7344632.1"/>
    </source>
</evidence>
<reference evidence="18 19" key="1">
    <citation type="submission" date="2024-01" db="EMBL/GenBank/DDBJ databases">
        <authorList>
            <person name="Waweru B."/>
        </authorList>
    </citation>
    <scope>NUCLEOTIDE SEQUENCE [LARGE SCALE GENOMIC DNA]</scope>
</reference>
<dbReference type="CDD" id="cd19990">
    <property type="entry name" value="PBP1_GABAb_receptor_plant"/>
    <property type="match status" value="1"/>
</dbReference>
<dbReference type="Gene3D" id="3.40.190.10">
    <property type="entry name" value="Periplasmic binding protein-like II"/>
    <property type="match status" value="2"/>
</dbReference>
<keyword evidence="11 13" id="KW-1071">Ligand-gated ion channel</keyword>
<evidence type="ECO:0000313" key="19">
    <source>
        <dbReference type="Proteomes" id="UP001314170"/>
    </source>
</evidence>
<evidence type="ECO:0000256" key="9">
    <source>
        <dbReference type="ARBA" id="ARBA00023170"/>
    </source>
</evidence>
<evidence type="ECO:0000256" key="3">
    <source>
        <dbReference type="ARBA" id="ARBA00022448"/>
    </source>
</evidence>
<name>A0AAV1S4B5_9ROSI</name>
<dbReference type="PANTHER" id="PTHR34836">
    <property type="entry name" value="OS06G0188250 PROTEIN"/>
    <property type="match status" value="1"/>
</dbReference>
<evidence type="ECO:0000256" key="1">
    <source>
        <dbReference type="ARBA" id="ARBA00004141"/>
    </source>
</evidence>
<evidence type="ECO:0000256" key="6">
    <source>
        <dbReference type="ARBA" id="ARBA00022989"/>
    </source>
</evidence>
<evidence type="ECO:0000256" key="11">
    <source>
        <dbReference type="ARBA" id="ARBA00023286"/>
    </source>
</evidence>
<keyword evidence="5" id="KW-0732">Signal</keyword>
<dbReference type="CDD" id="cd13686">
    <property type="entry name" value="GluR_Plant"/>
    <property type="match status" value="1"/>
</dbReference>
<dbReference type="PIRSF" id="PIRSF037090">
    <property type="entry name" value="Iontro_Glu-like_rcpt_pln"/>
    <property type="match status" value="1"/>
</dbReference>